<name>X1E7G6_9ZZZZ</name>
<organism evidence="1">
    <name type="scientific">marine sediment metagenome</name>
    <dbReference type="NCBI Taxonomy" id="412755"/>
    <lineage>
        <taxon>unclassified sequences</taxon>
        <taxon>metagenomes</taxon>
        <taxon>ecological metagenomes</taxon>
    </lineage>
</organism>
<reference evidence="1" key="1">
    <citation type="journal article" date="2014" name="Front. Microbiol.">
        <title>High frequency of phylogenetically diverse reductive dehalogenase-homologous genes in deep subseafloor sedimentary metagenomes.</title>
        <authorList>
            <person name="Kawai M."/>
            <person name="Futagami T."/>
            <person name="Toyoda A."/>
            <person name="Takaki Y."/>
            <person name="Nishi S."/>
            <person name="Hori S."/>
            <person name="Arai W."/>
            <person name="Tsubouchi T."/>
            <person name="Morono Y."/>
            <person name="Uchiyama I."/>
            <person name="Ito T."/>
            <person name="Fujiyama A."/>
            <person name="Inagaki F."/>
            <person name="Takami H."/>
        </authorList>
    </citation>
    <scope>NUCLEOTIDE SEQUENCE</scope>
    <source>
        <strain evidence="1">Expedition CK06-06</strain>
    </source>
</reference>
<evidence type="ECO:0000313" key="1">
    <source>
        <dbReference type="EMBL" id="GAH04593.1"/>
    </source>
</evidence>
<gene>
    <name evidence="1" type="ORF">S01H4_42250</name>
</gene>
<sequence length="40" mass="4780">YLGLARFQGFFGSLFYYLPFIRKSRGLPHWKINYKQPGDP</sequence>
<accession>X1E7G6</accession>
<protein>
    <submittedName>
        <fullName evidence="1">Uncharacterized protein</fullName>
    </submittedName>
</protein>
<dbReference type="AlphaFoldDB" id="X1E7G6"/>
<dbReference type="EMBL" id="BART01023187">
    <property type="protein sequence ID" value="GAH04593.1"/>
    <property type="molecule type" value="Genomic_DNA"/>
</dbReference>
<feature type="non-terminal residue" evidence="1">
    <location>
        <position position="1"/>
    </location>
</feature>
<proteinExistence type="predicted"/>
<comment type="caution">
    <text evidence="1">The sequence shown here is derived from an EMBL/GenBank/DDBJ whole genome shotgun (WGS) entry which is preliminary data.</text>
</comment>